<dbReference type="Proteomes" id="UP000054498">
    <property type="component" value="Unassembled WGS sequence"/>
</dbReference>
<feature type="region of interest" description="Disordered" evidence="1">
    <location>
        <begin position="49"/>
        <end position="83"/>
    </location>
</feature>
<feature type="non-terminal residue" evidence="2">
    <location>
        <position position="83"/>
    </location>
</feature>
<feature type="region of interest" description="Disordered" evidence="1">
    <location>
        <begin position="1"/>
        <end position="26"/>
    </location>
</feature>
<dbReference type="AlphaFoldDB" id="A0A0D2MGF0"/>
<feature type="non-terminal residue" evidence="2">
    <location>
        <position position="1"/>
    </location>
</feature>
<sequence length="83" mass="9853">RRCHLSDRGSWRAAVERRRPPGAAVPFWRRGRSRDLRDGQHWCWRRRRQRRRRRARARRVGGGADRGGARRGRGLPQKGRGCM</sequence>
<accession>A0A0D2MGF0</accession>
<dbReference type="KEGG" id="mng:MNEG_13820"/>
<reference evidence="2 3" key="1">
    <citation type="journal article" date="2013" name="BMC Genomics">
        <title>Reconstruction of the lipid metabolism for the microalga Monoraphidium neglectum from its genome sequence reveals characteristics suitable for biofuel production.</title>
        <authorList>
            <person name="Bogen C."/>
            <person name="Al-Dilaimi A."/>
            <person name="Albersmeier A."/>
            <person name="Wichmann J."/>
            <person name="Grundmann M."/>
            <person name="Rupp O."/>
            <person name="Lauersen K.J."/>
            <person name="Blifernez-Klassen O."/>
            <person name="Kalinowski J."/>
            <person name="Goesmann A."/>
            <person name="Mussgnug J.H."/>
            <person name="Kruse O."/>
        </authorList>
    </citation>
    <scope>NUCLEOTIDE SEQUENCE [LARGE SCALE GENOMIC DNA]</scope>
    <source>
        <strain evidence="2 3">SAG 48.87</strain>
    </source>
</reference>
<evidence type="ECO:0000256" key="1">
    <source>
        <dbReference type="SAM" id="MobiDB-lite"/>
    </source>
</evidence>
<organism evidence="2 3">
    <name type="scientific">Monoraphidium neglectum</name>
    <dbReference type="NCBI Taxonomy" id="145388"/>
    <lineage>
        <taxon>Eukaryota</taxon>
        <taxon>Viridiplantae</taxon>
        <taxon>Chlorophyta</taxon>
        <taxon>core chlorophytes</taxon>
        <taxon>Chlorophyceae</taxon>
        <taxon>CS clade</taxon>
        <taxon>Sphaeropleales</taxon>
        <taxon>Selenastraceae</taxon>
        <taxon>Monoraphidium</taxon>
    </lineage>
</organism>
<feature type="compositionally biased region" description="Basic residues" evidence="1">
    <location>
        <begin position="49"/>
        <end position="59"/>
    </location>
</feature>
<protein>
    <submittedName>
        <fullName evidence="2">Uncharacterized protein</fullName>
    </submittedName>
</protein>
<gene>
    <name evidence="2" type="ORF">MNEG_13820</name>
</gene>
<evidence type="ECO:0000313" key="3">
    <source>
        <dbReference type="Proteomes" id="UP000054498"/>
    </source>
</evidence>
<dbReference type="RefSeq" id="XP_013893160.1">
    <property type="nucleotide sequence ID" value="XM_014037706.1"/>
</dbReference>
<evidence type="ECO:0000313" key="2">
    <source>
        <dbReference type="EMBL" id="KIY94140.1"/>
    </source>
</evidence>
<proteinExistence type="predicted"/>
<dbReference type="GeneID" id="25731321"/>
<name>A0A0D2MGF0_9CHLO</name>
<feature type="compositionally biased region" description="Basic and acidic residues" evidence="1">
    <location>
        <begin position="1"/>
        <end position="19"/>
    </location>
</feature>
<dbReference type="EMBL" id="KK104287">
    <property type="protein sequence ID" value="KIY94140.1"/>
    <property type="molecule type" value="Genomic_DNA"/>
</dbReference>
<keyword evidence="3" id="KW-1185">Reference proteome</keyword>